<gene>
    <name evidence="1" type="ORF">S03H2_34701</name>
</gene>
<dbReference type="EMBL" id="BARU01021192">
    <property type="protein sequence ID" value="GAH57781.1"/>
    <property type="molecule type" value="Genomic_DNA"/>
</dbReference>
<reference evidence="1" key="1">
    <citation type="journal article" date="2014" name="Front. Microbiol.">
        <title>High frequency of phylogenetically diverse reductive dehalogenase-homologous genes in deep subseafloor sedimentary metagenomes.</title>
        <authorList>
            <person name="Kawai M."/>
            <person name="Futagami T."/>
            <person name="Toyoda A."/>
            <person name="Takaki Y."/>
            <person name="Nishi S."/>
            <person name="Hori S."/>
            <person name="Arai W."/>
            <person name="Tsubouchi T."/>
            <person name="Morono Y."/>
            <person name="Uchiyama I."/>
            <person name="Ito T."/>
            <person name="Fujiyama A."/>
            <person name="Inagaki F."/>
            <person name="Takami H."/>
        </authorList>
    </citation>
    <scope>NUCLEOTIDE SEQUENCE</scope>
    <source>
        <strain evidence="1">Expedition CK06-06</strain>
    </source>
</reference>
<name>X1GIM8_9ZZZZ</name>
<organism evidence="1">
    <name type="scientific">marine sediment metagenome</name>
    <dbReference type="NCBI Taxonomy" id="412755"/>
    <lineage>
        <taxon>unclassified sequences</taxon>
        <taxon>metagenomes</taxon>
        <taxon>ecological metagenomes</taxon>
    </lineage>
</organism>
<proteinExistence type="predicted"/>
<sequence length="46" mass="5437">MIDRGGVVMGVKIAYFVKRYRGFRTYVYDELNNLETFTPIYARLLS</sequence>
<protein>
    <submittedName>
        <fullName evidence="1">Uncharacterized protein</fullName>
    </submittedName>
</protein>
<dbReference type="AlphaFoldDB" id="X1GIM8"/>
<accession>X1GIM8</accession>
<comment type="caution">
    <text evidence="1">The sequence shown here is derived from an EMBL/GenBank/DDBJ whole genome shotgun (WGS) entry which is preliminary data.</text>
</comment>
<evidence type="ECO:0000313" key="1">
    <source>
        <dbReference type="EMBL" id="GAH57781.1"/>
    </source>
</evidence>